<protein>
    <submittedName>
        <fullName evidence="1">Uncharacterized protein</fullName>
    </submittedName>
</protein>
<accession>A0A0E9TPV1</accession>
<organism evidence="1">
    <name type="scientific">Anguilla anguilla</name>
    <name type="common">European freshwater eel</name>
    <name type="synonym">Muraena anguilla</name>
    <dbReference type="NCBI Taxonomy" id="7936"/>
    <lineage>
        <taxon>Eukaryota</taxon>
        <taxon>Metazoa</taxon>
        <taxon>Chordata</taxon>
        <taxon>Craniata</taxon>
        <taxon>Vertebrata</taxon>
        <taxon>Euteleostomi</taxon>
        <taxon>Actinopterygii</taxon>
        <taxon>Neopterygii</taxon>
        <taxon>Teleostei</taxon>
        <taxon>Anguilliformes</taxon>
        <taxon>Anguillidae</taxon>
        <taxon>Anguilla</taxon>
    </lineage>
</organism>
<dbReference type="AlphaFoldDB" id="A0A0E9TPV1"/>
<reference evidence="1" key="1">
    <citation type="submission" date="2014-11" db="EMBL/GenBank/DDBJ databases">
        <authorList>
            <person name="Amaro Gonzalez C."/>
        </authorList>
    </citation>
    <scope>NUCLEOTIDE SEQUENCE</scope>
</reference>
<reference evidence="1" key="2">
    <citation type="journal article" date="2015" name="Fish Shellfish Immunol.">
        <title>Early steps in the European eel (Anguilla anguilla)-Vibrio vulnificus interaction in the gills: Role of the RtxA13 toxin.</title>
        <authorList>
            <person name="Callol A."/>
            <person name="Pajuelo D."/>
            <person name="Ebbesson L."/>
            <person name="Teles M."/>
            <person name="MacKenzie S."/>
            <person name="Amaro C."/>
        </authorList>
    </citation>
    <scope>NUCLEOTIDE SEQUENCE</scope>
</reference>
<name>A0A0E9TPV1_ANGAN</name>
<evidence type="ECO:0000313" key="1">
    <source>
        <dbReference type="EMBL" id="JAH55492.1"/>
    </source>
</evidence>
<sequence length="45" mass="5275">MLQGLTVKGVLFGEGWQGMGGKDRFLCYWLFLWLRRHCGMQGVWL</sequence>
<dbReference type="EMBL" id="GBXM01053085">
    <property type="protein sequence ID" value="JAH55492.1"/>
    <property type="molecule type" value="Transcribed_RNA"/>
</dbReference>
<proteinExistence type="predicted"/>